<dbReference type="InterPro" id="IPR010982">
    <property type="entry name" value="Lambda_DNA-bd_dom_sf"/>
</dbReference>
<dbReference type="SMART" id="SM00530">
    <property type="entry name" value="HTH_XRE"/>
    <property type="match status" value="1"/>
</dbReference>
<protein>
    <submittedName>
        <fullName evidence="2">Helix-turn-helix transcriptional regulator</fullName>
    </submittedName>
</protein>
<dbReference type="Pfam" id="PF17765">
    <property type="entry name" value="MLTR_LBD"/>
    <property type="match status" value="1"/>
</dbReference>
<dbReference type="EMBL" id="JAQGLA010000005">
    <property type="protein sequence ID" value="MDA3624808.1"/>
    <property type="molecule type" value="Genomic_DNA"/>
</dbReference>
<organism evidence="2 3">
    <name type="scientific">Saccharopolyspora oryzae</name>
    <dbReference type="NCBI Taxonomy" id="2997343"/>
    <lineage>
        <taxon>Bacteria</taxon>
        <taxon>Bacillati</taxon>
        <taxon>Actinomycetota</taxon>
        <taxon>Actinomycetes</taxon>
        <taxon>Pseudonocardiales</taxon>
        <taxon>Pseudonocardiaceae</taxon>
        <taxon>Saccharopolyspora</taxon>
    </lineage>
</organism>
<dbReference type="Proteomes" id="UP001210380">
    <property type="component" value="Unassembled WGS sequence"/>
</dbReference>
<reference evidence="2 3" key="1">
    <citation type="submission" date="2022-11" db="EMBL/GenBank/DDBJ databases">
        <title>Draft genome sequence of Saccharopolyspora sp. WRP15-2 isolated from rhizosphere soils of wild rice in Thailand.</title>
        <authorList>
            <person name="Duangmal K."/>
            <person name="Kammanee S."/>
            <person name="Muangham S."/>
        </authorList>
    </citation>
    <scope>NUCLEOTIDE SEQUENCE [LARGE SCALE GENOMIC DNA]</scope>
    <source>
        <strain evidence="2 3">WRP15-2</strain>
    </source>
</reference>
<dbReference type="InterPro" id="IPR041413">
    <property type="entry name" value="MLTR_LBD"/>
</dbReference>
<dbReference type="PANTHER" id="PTHR35010:SF2">
    <property type="entry name" value="BLL4672 PROTEIN"/>
    <property type="match status" value="1"/>
</dbReference>
<evidence type="ECO:0000259" key="1">
    <source>
        <dbReference type="PROSITE" id="PS50943"/>
    </source>
</evidence>
<evidence type="ECO:0000313" key="2">
    <source>
        <dbReference type="EMBL" id="MDA3624808.1"/>
    </source>
</evidence>
<dbReference type="SUPFAM" id="SSF47413">
    <property type="entry name" value="lambda repressor-like DNA-binding domains"/>
    <property type="match status" value="1"/>
</dbReference>
<dbReference type="Gene3D" id="3.30.450.180">
    <property type="match status" value="1"/>
</dbReference>
<feature type="domain" description="HTH cro/C1-type" evidence="1">
    <location>
        <begin position="34"/>
        <end position="81"/>
    </location>
</feature>
<name>A0ABT4USW4_9PSEU</name>
<dbReference type="PROSITE" id="PS50943">
    <property type="entry name" value="HTH_CROC1"/>
    <property type="match status" value="1"/>
</dbReference>
<sequence>MSDNEFGNFLRSRREAVRPADVGLPAGPRRRTPGLRRSELAMLAGISVEYLTRLEQGRDRHPSAEVLGALVGALQLSPGDREQLWLILGHNKPTALCPAAAEPPVQQIRSGVRAVLDRLEPNPALVVNRIGDVLAHTTAYQQLAGPLGVLDGDPPNLPRFVLTDSRARAAHPDWEQLADVHVNQLKLGSHEQDPHSAQLVAELSAVGAEFTNRFRRPATPVVRHGTERWRHPEVGELRLDFEVMDLTEIDVQRLIVYVPHDEATSQALDRLNGRGPGALRAVRS</sequence>
<keyword evidence="3" id="KW-1185">Reference proteome</keyword>
<proteinExistence type="predicted"/>
<dbReference type="InterPro" id="IPR001387">
    <property type="entry name" value="Cro/C1-type_HTH"/>
</dbReference>
<dbReference type="Pfam" id="PF13560">
    <property type="entry name" value="HTH_31"/>
    <property type="match status" value="1"/>
</dbReference>
<accession>A0ABT4USW4</accession>
<dbReference type="CDD" id="cd00093">
    <property type="entry name" value="HTH_XRE"/>
    <property type="match status" value="1"/>
</dbReference>
<dbReference type="PANTHER" id="PTHR35010">
    <property type="entry name" value="BLL4672 PROTEIN-RELATED"/>
    <property type="match status" value="1"/>
</dbReference>
<gene>
    <name evidence="2" type="ORF">OU415_05110</name>
</gene>
<evidence type="ECO:0000313" key="3">
    <source>
        <dbReference type="Proteomes" id="UP001210380"/>
    </source>
</evidence>
<comment type="caution">
    <text evidence="2">The sequence shown here is derived from an EMBL/GenBank/DDBJ whole genome shotgun (WGS) entry which is preliminary data.</text>
</comment>
<dbReference type="Gene3D" id="1.10.260.40">
    <property type="entry name" value="lambda repressor-like DNA-binding domains"/>
    <property type="match status" value="1"/>
</dbReference>
<dbReference type="RefSeq" id="WP_270947378.1">
    <property type="nucleotide sequence ID" value="NZ_JAQGLA010000005.1"/>
</dbReference>